<protein>
    <submittedName>
        <fullName evidence="2">A2M isoform 8</fullName>
    </submittedName>
</protein>
<dbReference type="EMBL" id="NBAG03000550">
    <property type="protein sequence ID" value="PNI15780.1"/>
    <property type="molecule type" value="Genomic_DNA"/>
</dbReference>
<proteinExistence type="predicted"/>
<accession>A0A2J8IZ37</accession>
<reference evidence="2 3" key="1">
    <citation type="submission" date="2017-12" db="EMBL/GenBank/DDBJ databases">
        <title>High-resolution comparative analysis of great ape genomes.</title>
        <authorList>
            <person name="Pollen A."/>
            <person name="Hastie A."/>
            <person name="Hormozdiari F."/>
            <person name="Dougherty M."/>
            <person name="Liu R."/>
            <person name="Chaisson M."/>
            <person name="Hoppe E."/>
            <person name="Hill C."/>
            <person name="Pang A."/>
            <person name="Hillier L."/>
            <person name="Baker C."/>
            <person name="Armstrong J."/>
            <person name="Shendure J."/>
            <person name="Paten B."/>
            <person name="Wilson R."/>
            <person name="Chao H."/>
            <person name="Schneider V."/>
            <person name="Ventura M."/>
            <person name="Kronenberg Z."/>
            <person name="Murali S."/>
            <person name="Gordon D."/>
            <person name="Cantsilieris S."/>
            <person name="Munson K."/>
            <person name="Nelson B."/>
            <person name="Raja A."/>
            <person name="Underwood J."/>
            <person name="Diekhans M."/>
            <person name="Fiddes I."/>
            <person name="Haussler D."/>
            <person name="Eichler E."/>
        </authorList>
    </citation>
    <scope>NUCLEOTIDE SEQUENCE [LARGE SCALE GENOMIC DNA]</scope>
    <source>
        <strain evidence="2">Yerkes chimp pedigree #C0471</strain>
    </source>
</reference>
<dbReference type="Gene3D" id="2.60.40.1930">
    <property type="match status" value="1"/>
</dbReference>
<organism evidence="2 3">
    <name type="scientific">Pan troglodytes</name>
    <name type="common">Chimpanzee</name>
    <dbReference type="NCBI Taxonomy" id="9598"/>
    <lineage>
        <taxon>Eukaryota</taxon>
        <taxon>Metazoa</taxon>
        <taxon>Chordata</taxon>
        <taxon>Craniata</taxon>
        <taxon>Vertebrata</taxon>
        <taxon>Euteleostomi</taxon>
        <taxon>Mammalia</taxon>
        <taxon>Eutheria</taxon>
        <taxon>Euarchontoglires</taxon>
        <taxon>Primates</taxon>
        <taxon>Haplorrhini</taxon>
        <taxon>Catarrhini</taxon>
        <taxon>Hominidae</taxon>
        <taxon>Pan</taxon>
    </lineage>
</organism>
<dbReference type="Pfam" id="PF07703">
    <property type="entry name" value="A2M_BRD"/>
    <property type="match status" value="1"/>
</dbReference>
<dbReference type="AlphaFoldDB" id="A0A2J8IZ37"/>
<dbReference type="Proteomes" id="UP000236370">
    <property type="component" value="Unassembled WGS sequence"/>
</dbReference>
<feature type="domain" description="Alpha-2-macroglobulin bait region" evidence="1">
    <location>
        <begin position="12"/>
        <end position="63"/>
    </location>
</feature>
<feature type="non-terminal residue" evidence="2">
    <location>
        <position position="1"/>
    </location>
</feature>
<sequence length="73" mass="7885">NGGALQGLEKLSFYYLIMAKGGIVRTGTHGLLVKQEDMKGHFSISIPVKSDIAPVARFTTCYQKRTSLASLGL</sequence>
<dbReference type="InterPro" id="IPR011625">
    <property type="entry name" value="A2M_N_BRD"/>
</dbReference>
<evidence type="ECO:0000313" key="2">
    <source>
        <dbReference type="EMBL" id="PNI15780.1"/>
    </source>
</evidence>
<name>A0A2J8IZ37_PANTR</name>
<evidence type="ECO:0000313" key="3">
    <source>
        <dbReference type="Proteomes" id="UP000236370"/>
    </source>
</evidence>
<gene>
    <name evidence="2" type="ORF">CK820_G0051844</name>
</gene>
<evidence type="ECO:0000259" key="1">
    <source>
        <dbReference type="Pfam" id="PF07703"/>
    </source>
</evidence>
<comment type="caution">
    <text evidence="2">The sequence shown here is derived from an EMBL/GenBank/DDBJ whole genome shotgun (WGS) entry which is preliminary data.</text>
</comment>